<evidence type="ECO:0000313" key="4">
    <source>
        <dbReference type="Proteomes" id="UP000559182"/>
    </source>
</evidence>
<accession>A0A839N2D3</accession>
<dbReference type="Pfam" id="PF13531">
    <property type="entry name" value="SBP_bac_11"/>
    <property type="match status" value="1"/>
</dbReference>
<proteinExistence type="predicted"/>
<dbReference type="RefSeq" id="WP_221185201.1">
    <property type="nucleotide sequence ID" value="NZ_JACHVQ010000001.1"/>
</dbReference>
<dbReference type="PROSITE" id="PS51257">
    <property type="entry name" value="PROKAR_LIPOPROTEIN"/>
    <property type="match status" value="1"/>
</dbReference>
<dbReference type="Proteomes" id="UP000559182">
    <property type="component" value="Unassembled WGS sequence"/>
</dbReference>
<comment type="caution">
    <text evidence="3">The sequence shown here is derived from an EMBL/GenBank/DDBJ whole genome shotgun (WGS) entry which is preliminary data.</text>
</comment>
<dbReference type="Gene3D" id="3.40.190.10">
    <property type="entry name" value="Periplasmic binding protein-like II"/>
    <property type="match status" value="2"/>
</dbReference>
<keyword evidence="4" id="KW-1185">Reference proteome</keyword>
<dbReference type="AlphaFoldDB" id="A0A839N2D3"/>
<reference evidence="3 4" key="1">
    <citation type="submission" date="2020-08" db="EMBL/GenBank/DDBJ databases">
        <title>Sequencing the genomes of 1000 actinobacteria strains.</title>
        <authorList>
            <person name="Klenk H.-P."/>
        </authorList>
    </citation>
    <scope>NUCLEOTIDE SEQUENCE [LARGE SCALE GENOMIC DNA]</scope>
    <source>
        <strain evidence="3 4">DSM 105369</strain>
    </source>
</reference>
<evidence type="ECO:0000313" key="3">
    <source>
        <dbReference type="EMBL" id="MBB2891900.1"/>
    </source>
</evidence>
<keyword evidence="1 2" id="KW-0732">Signal</keyword>
<feature type="chain" id="PRO_5039059295" evidence="2">
    <location>
        <begin position="30"/>
        <end position="390"/>
    </location>
</feature>
<sequence>MSLRKLASRRATHRRAVIGLTAVCSAALALSACGSSGSSGSSNAGASDNQASSASGGQSGVDIAAAKKEGSVLIYTGSGLDQVRSWGAAFTKKYGIKVNVVDKGTYPVWTQWQQEYRAGKPTADLFYLSDSSLLTKAITDKQLMKFTPSSSGDYPAKYTSPGYFYPLQENPLAIGWNSSKVSASDIASIKKEGYNALVNPKWKGVTSVVTPASGGSDYTWWYYLMEGGKDKYGTDFIKKLAALNPKVYTSSFPGYDGLAAGDYYIIGDASTTGLSTEYAKGAPVQWMYPDPTPVFTVASAIAVNAPHPNAAKLFQEWATSVPGEEAWYSGSAVSDAIPMNSKAKDLSKFTKESWYKAPTNLYNPLVSDLKNYTAKQNDLISSWQSIMGGQ</sequence>
<protein>
    <submittedName>
        <fullName evidence="3">ABC-type Fe3+ transport system substrate-binding protein</fullName>
    </submittedName>
</protein>
<feature type="signal peptide" evidence="2">
    <location>
        <begin position="1"/>
        <end position="29"/>
    </location>
</feature>
<dbReference type="EMBL" id="JACHVQ010000001">
    <property type="protein sequence ID" value="MBB2891900.1"/>
    <property type="molecule type" value="Genomic_DNA"/>
</dbReference>
<name>A0A839N2D3_9MICO</name>
<evidence type="ECO:0000256" key="2">
    <source>
        <dbReference type="SAM" id="SignalP"/>
    </source>
</evidence>
<organism evidence="3 4">
    <name type="scientific">Flexivirga oryzae</name>
    <dbReference type="NCBI Taxonomy" id="1794944"/>
    <lineage>
        <taxon>Bacteria</taxon>
        <taxon>Bacillati</taxon>
        <taxon>Actinomycetota</taxon>
        <taxon>Actinomycetes</taxon>
        <taxon>Micrococcales</taxon>
        <taxon>Dermacoccaceae</taxon>
        <taxon>Flexivirga</taxon>
    </lineage>
</organism>
<dbReference type="SUPFAM" id="SSF53850">
    <property type="entry name" value="Periplasmic binding protein-like II"/>
    <property type="match status" value="1"/>
</dbReference>
<dbReference type="PANTHER" id="PTHR30006">
    <property type="entry name" value="THIAMINE-BINDING PERIPLASMIC PROTEIN-RELATED"/>
    <property type="match status" value="1"/>
</dbReference>
<evidence type="ECO:0000256" key="1">
    <source>
        <dbReference type="ARBA" id="ARBA00022729"/>
    </source>
</evidence>
<gene>
    <name evidence="3" type="ORF">FHU39_001884</name>
</gene>